<name>A0A976UBQ1_9CAUD</name>
<proteinExistence type="predicted"/>
<reference evidence="1" key="1">
    <citation type="submission" date="2022-05" db="EMBL/GenBank/DDBJ databases">
        <title>Diverse viruses of marine archaea discovered using metagenomics.</title>
        <authorList>
            <person name="Zhou Y."/>
        </authorList>
    </citation>
    <scope>NUCLEOTIDE SEQUENCE</scope>
    <source>
        <strain evidence="1">YSH_354833</strain>
    </source>
</reference>
<protein>
    <submittedName>
        <fullName evidence="1">Uncharacterized protein</fullName>
    </submittedName>
</protein>
<sequence length="41" mass="4557">MHGCVDGVGYCMEGNGDWCECTEKGLTYEEELNMAHNSSKQ</sequence>
<evidence type="ECO:0000313" key="1">
    <source>
        <dbReference type="EMBL" id="UVF62663.1"/>
    </source>
</evidence>
<dbReference type="EMBL" id="ON649703">
    <property type="protein sequence ID" value="UVF62663.1"/>
    <property type="molecule type" value="Genomic_DNA"/>
</dbReference>
<organism evidence="1">
    <name type="scientific">Yangshan Harbor Nitrososphaeria virus</name>
    <dbReference type="NCBI Taxonomy" id="2969597"/>
    <lineage>
        <taxon>Viruses</taxon>
        <taxon>Duplodnaviria</taxon>
        <taxon>Heunggongvirae</taxon>
        <taxon>Uroviricota</taxon>
        <taxon>Caudoviricetes</taxon>
    </lineage>
</organism>
<accession>A0A976UBQ1</accession>